<dbReference type="InterPro" id="IPR009081">
    <property type="entry name" value="PP-bd_ACP"/>
</dbReference>
<dbReference type="InterPro" id="IPR042099">
    <property type="entry name" value="ANL_N_sf"/>
</dbReference>
<dbReference type="PROSITE" id="PS50075">
    <property type="entry name" value="CARRIER"/>
    <property type="match status" value="3"/>
</dbReference>
<dbReference type="SUPFAM" id="SSF56801">
    <property type="entry name" value="Acetyl-CoA synthetase-like"/>
    <property type="match status" value="4"/>
</dbReference>
<dbReference type="SUPFAM" id="SSF53474">
    <property type="entry name" value="alpha/beta-Hydrolases"/>
    <property type="match status" value="1"/>
</dbReference>
<dbReference type="SMART" id="SM00823">
    <property type="entry name" value="PKS_PP"/>
    <property type="match status" value="3"/>
</dbReference>
<feature type="compositionally biased region" description="Low complexity" evidence="4">
    <location>
        <begin position="3831"/>
        <end position="3841"/>
    </location>
</feature>
<dbReference type="Pfam" id="PF00668">
    <property type="entry name" value="Condensation"/>
    <property type="match status" value="4"/>
</dbReference>
<keyword evidence="2" id="KW-0596">Phosphopantetheine</keyword>
<evidence type="ECO:0000313" key="7">
    <source>
        <dbReference type="Proteomes" id="UP001231675"/>
    </source>
</evidence>
<dbReference type="InterPro" id="IPR023213">
    <property type="entry name" value="CAT-like_dom_sf"/>
</dbReference>
<dbReference type="SUPFAM" id="SSF52777">
    <property type="entry name" value="CoA-dependent acyltransferases"/>
    <property type="match status" value="8"/>
</dbReference>
<dbReference type="SUPFAM" id="SSF47336">
    <property type="entry name" value="ACP-like"/>
    <property type="match status" value="3"/>
</dbReference>
<dbReference type="EMBL" id="JAURUD010000001">
    <property type="protein sequence ID" value="MDP9685025.1"/>
    <property type="molecule type" value="Genomic_DNA"/>
</dbReference>
<comment type="caution">
    <text evidence="6">The sequence shown here is derived from an EMBL/GenBank/DDBJ whole genome shotgun (WGS) entry which is preliminary data.</text>
</comment>
<dbReference type="PANTHER" id="PTHR45527">
    <property type="entry name" value="NONRIBOSOMAL PEPTIDE SYNTHETASE"/>
    <property type="match status" value="1"/>
</dbReference>
<feature type="domain" description="Carrier" evidence="5">
    <location>
        <begin position="3047"/>
        <end position="3122"/>
    </location>
</feature>
<feature type="domain" description="Carrier" evidence="5">
    <location>
        <begin position="940"/>
        <end position="1015"/>
    </location>
</feature>
<comment type="cofactor">
    <cofactor evidence="1">
        <name>pantetheine 4'-phosphate</name>
        <dbReference type="ChEBI" id="CHEBI:47942"/>
    </cofactor>
</comment>
<dbReference type="Gene3D" id="3.30.559.30">
    <property type="entry name" value="Nonribosomal peptide synthetase, condensation domain"/>
    <property type="match status" value="4"/>
</dbReference>
<dbReference type="SMART" id="SM00824">
    <property type="entry name" value="PKS_TE"/>
    <property type="match status" value="1"/>
</dbReference>
<dbReference type="Gene3D" id="3.30.300.30">
    <property type="match status" value="3"/>
</dbReference>
<feature type="region of interest" description="Disordered" evidence="4">
    <location>
        <begin position="1240"/>
        <end position="1259"/>
    </location>
</feature>
<dbReference type="InterPro" id="IPR025110">
    <property type="entry name" value="AMP-bd_C"/>
</dbReference>
<protein>
    <submittedName>
        <fullName evidence="6">Amino acid adenylation domain-containing protein</fullName>
    </submittedName>
</protein>
<feature type="region of interest" description="Disordered" evidence="4">
    <location>
        <begin position="3820"/>
        <end position="3841"/>
    </location>
</feature>
<dbReference type="CDD" id="cd05930">
    <property type="entry name" value="A_NRPS"/>
    <property type="match status" value="3"/>
</dbReference>
<dbReference type="InterPro" id="IPR029058">
    <property type="entry name" value="AB_hydrolase_fold"/>
</dbReference>
<dbReference type="NCBIfam" id="NF003417">
    <property type="entry name" value="PRK04813.1"/>
    <property type="match status" value="5"/>
</dbReference>
<feature type="domain" description="Carrier" evidence="5">
    <location>
        <begin position="1975"/>
        <end position="2050"/>
    </location>
</feature>
<dbReference type="Proteomes" id="UP001231675">
    <property type="component" value="Unassembled WGS sequence"/>
</dbReference>
<evidence type="ECO:0000256" key="3">
    <source>
        <dbReference type="ARBA" id="ARBA00022553"/>
    </source>
</evidence>
<dbReference type="CDD" id="cd19543">
    <property type="entry name" value="DCL_NRPS"/>
    <property type="match status" value="1"/>
</dbReference>
<keyword evidence="7" id="KW-1185">Reference proteome</keyword>
<dbReference type="Pfam" id="PF00550">
    <property type="entry name" value="PP-binding"/>
    <property type="match status" value="3"/>
</dbReference>
<gene>
    <name evidence="6" type="ORF">J2S47_005527</name>
</gene>
<dbReference type="InterPro" id="IPR020845">
    <property type="entry name" value="AMP-binding_CS"/>
</dbReference>
<dbReference type="InterPro" id="IPR000873">
    <property type="entry name" value="AMP-dep_synth/lig_dom"/>
</dbReference>
<evidence type="ECO:0000256" key="2">
    <source>
        <dbReference type="ARBA" id="ARBA00022450"/>
    </source>
</evidence>
<keyword evidence="3" id="KW-0597">Phosphoprotein</keyword>
<feature type="compositionally biased region" description="Low complexity" evidence="4">
    <location>
        <begin position="2062"/>
        <end position="2080"/>
    </location>
</feature>
<evidence type="ECO:0000259" key="5">
    <source>
        <dbReference type="PROSITE" id="PS50075"/>
    </source>
</evidence>
<dbReference type="RefSeq" id="WP_306887914.1">
    <property type="nucleotide sequence ID" value="NZ_JAURUD010000001.1"/>
</dbReference>
<dbReference type="InterPro" id="IPR010071">
    <property type="entry name" value="AA_adenyl_dom"/>
</dbReference>
<dbReference type="PROSITE" id="PS00455">
    <property type="entry name" value="AMP_BINDING"/>
    <property type="match status" value="3"/>
</dbReference>
<dbReference type="InterPro" id="IPR001242">
    <property type="entry name" value="Condensation_dom"/>
</dbReference>
<dbReference type="Pfam" id="PF00975">
    <property type="entry name" value="Thioesterase"/>
    <property type="match status" value="1"/>
</dbReference>
<feature type="region of interest" description="Disordered" evidence="4">
    <location>
        <begin position="4150"/>
        <end position="4172"/>
    </location>
</feature>
<dbReference type="PANTHER" id="PTHR45527:SF1">
    <property type="entry name" value="FATTY ACID SYNTHASE"/>
    <property type="match status" value="1"/>
</dbReference>
<reference evidence="6 7" key="1">
    <citation type="submission" date="2023-07" db="EMBL/GenBank/DDBJ databases">
        <title>Sequencing the genomes of 1000 actinobacteria strains.</title>
        <authorList>
            <person name="Klenk H.-P."/>
        </authorList>
    </citation>
    <scope>NUCLEOTIDE SEQUENCE [LARGE SCALE GENOMIC DNA]</scope>
    <source>
        <strain evidence="6 7">DSM 40229</strain>
    </source>
</reference>
<dbReference type="NCBIfam" id="TIGR01733">
    <property type="entry name" value="AA-adenyl-dom"/>
    <property type="match status" value="3"/>
</dbReference>
<evidence type="ECO:0000256" key="1">
    <source>
        <dbReference type="ARBA" id="ARBA00001957"/>
    </source>
</evidence>
<proteinExistence type="predicted"/>
<dbReference type="CDD" id="cd19540">
    <property type="entry name" value="LCL_NRPS-like"/>
    <property type="match status" value="2"/>
</dbReference>
<dbReference type="InterPro" id="IPR020806">
    <property type="entry name" value="PKS_PP-bd"/>
</dbReference>
<organism evidence="6 7">
    <name type="scientific">Streptomyces griseoviridis</name>
    <dbReference type="NCBI Taxonomy" id="45398"/>
    <lineage>
        <taxon>Bacteria</taxon>
        <taxon>Bacillati</taxon>
        <taxon>Actinomycetota</taxon>
        <taxon>Actinomycetes</taxon>
        <taxon>Kitasatosporales</taxon>
        <taxon>Streptomycetaceae</taxon>
        <taxon>Streptomyces</taxon>
    </lineage>
</organism>
<accession>A0ABT9LNC0</accession>
<feature type="region of interest" description="Disordered" evidence="4">
    <location>
        <begin position="2054"/>
        <end position="2087"/>
    </location>
</feature>
<dbReference type="InterPro" id="IPR045851">
    <property type="entry name" value="AMP-bd_C_sf"/>
</dbReference>
<dbReference type="InterPro" id="IPR006162">
    <property type="entry name" value="Ppantetheine_attach_site"/>
</dbReference>
<dbReference type="InterPro" id="IPR036736">
    <property type="entry name" value="ACP-like_sf"/>
</dbReference>
<dbReference type="InterPro" id="IPR020802">
    <property type="entry name" value="TesA-like"/>
</dbReference>
<name>A0ABT9LNC0_STRGD</name>
<dbReference type="Gene3D" id="3.40.50.12780">
    <property type="entry name" value="N-terminal domain of ligase-like"/>
    <property type="match status" value="4"/>
</dbReference>
<dbReference type="Gene3D" id="3.30.559.10">
    <property type="entry name" value="Chloramphenicol acetyltransferase-like domain"/>
    <property type="match status" value="4"/>
</dbReference>
<dbReference type="InterPro" id="IPR001031">
    <property type="entry name" value="Thioesterase"/>
</dbReference>
<evidence type="ECO:0000256" key="4">
    <source>
        <dbReference type="SAM" id="MobiDB-lite"/>
    </source>
</evidence>
<sequence length="4279" mass="455274">MARARVEDVWPLSPLQEGLLFHASFDGRGTDVYQGQRCLDVLGPLDADVLRASWEALLTRHAALRAGFRRRASGESVQVIAREVTLPWQRADVSALPEAEADAEIGRLCAAEMDRRFDPAVPPLLRLLLIRVAPDRHRLVLTSHHLLMDGWSLPVLFGELTAVYAAGGDARVLPRTASYREYLAWLARQDKPAARAAWRAELAGAEQPTLVAPADPGRRSGETAHVITELSAALSRDLAGVARGQGVTLNTVLQGAWALVLAQLSGRTDVVFGATAAGRPADLPGVESMVGLFMNTLPVRVRLDGTLTVARLLTDLQARQSALMPHQHLGLPEVQRLAGPGAVFDTIVVYENYPSPPEEEPDRAAGAIEIRRTREVKDASHYPLALVVVPDERMHLKLDHQRDLFDEDAAGSVLARLVRVLEQIAADPLRRVRDVDLLAADERARVTREWNDTGVPAAVATVPGLFAARAARTPDVPAVRCGTVELSYAELDRRANRLAWYLRGRGVGAETRVGLRLSRGADMIVAILGVWKAGAAYVPLDPEHPADRLAFMTRDSGAALTLDDETLTAAAGTVTAEPDTPPDVTPDPDGLAYVIYTSGSTGRPKGVAVAHRGVAALADAMRPVLGAAEGEVSLQFASFSFDAAVLDVAVTLAAGGTLTIATEAERTDPEALARLIRDAGVTVASVVPSLLSVLDPESVPGVRNWVLGAERLTADLAARWRARAGVWNTYGPTEATVISTAVALAPDLHPEDAPPPIGRPLAHTGVYVLDAFLRPVAPGAVGEAYLTGPGLARGYTGRPDLTAERFVACPFLPGQRMYRTGDLARWSDDGLLHFAGRADDQVKIRGFRVEPGEVESVVAAHPDVAQAAVVVRDQRLLAYVVAGDGPPDPAAVRAYAATRLPSYLVPAVVTVLDRLPLTVNGKVDKAALPTVEAAGGTGRAPATPVEEILCGLFADVLGRERVGPDDSFFESGGDSLLGMRLTARIRAVLDADLSVRDLFATPSAAGLARTLADASAGSRAPLRPAVRPDRVPLSYAQRRMWFLNRMATGTGADAAGAYNLPLALRLTGDLDRVALAAALGDLADRHESLRTVFPDTDGEPWQRVLSGPAARPPLTVTETDTAGLPDELARRSHHPFDLSTDLPWRTVLLTTAPGEAVLLLVVHHIASDGWSMGVLARDLRVAYGARCAGRVPEWEPLPVQYADYALWQRETLGDPEDPESLISAQLDYWRRALADSPPELRLPVDRPRPAEPSFRGGSVPVEVDADTHARLVALAARGRATMFMLVHAAVSVVLSRMGAGSDIPVGTGIAGRGDARLEGLSGFFVNTLVLRADLSGDPSFAEVLRRVRETDLAAYAHQDVPFERLVEELNPARSLSRNPLFQVMLALQNVPEAAWDLPGLRVAPLPPVTELPARFDLSFSLAERRGADGAPVGLGGGILYAADLFDASTVRSLGDRLVRVLEQIAADPQVRLSEIDVLDADERARVLTEWNGETRPKAAGSWLELFDNRVVLTPDAPALRCGSAELSYVELDARANRLGRLLRGCGVGVESRVGLRLPRGVDMVVAVLGVWKAGAAYVPLDPEYPAERLAFMAADSGAVLVIDEAWLADAAVAAQSDAPLGVEVGSDQLAYVIYTSGSTGRPKGVAVAHGGLVNLVAAMGPVLGAGPGEVTLQFASFSFDASVLDVAVTLAAGGTLVIASSEERTDSQALAQMVRDAGVTVASVVPSLLSVLDPQAVSGVRNWVLGAERLNADLAARWRAQAGVWNTYGPTEATVMTTAVEIAEGVTPEDAPPAIGRPLTNTRVFVLDEFLHPAPVGAVGEVYLAGPGLARGYLGRPDLTAERFVACPFLPGQRMYRTGDLARWTDDGLLHFAGRADEQVKIRGFRIELGEVESVVAAHPDVTQAAVLVRDDRLVAYAVSQGDPVSIRAFAAERLPEYMVPTTVMLLGEFPLTPNGKIDRSALPAPEVVRGPGRASSSPVEEVLCGLFAEVLGTEHVGVDDDFFASGGDSLLGMRLVARVRTVFDADLSIRDLFAAPTVAGLARAVVEAEAEAEADTEAAESEAAAGTGASVGGRPVALRPRPRPEEVPLSFGQQRMWFLNRMDGTDSDAAGAYNLPLALRLTGDLDRAALAAALGDLADRHESLRTVFPSHEGKPRQDVLTGPAAHPELILRDTDPEHLHATLDDLCARGFDLSTDLPWRTALLTTAPGEAVLLLVVHHIASDGWSMGVLARDLRVAYGARCAGRVPEWEPLPVQYADYALWQRETLGDPEDPESLISAQLDYWRRALADSPPELRLPVDRPRTAEPSFRSGTVDVEVDAGTHARLVEVAGRGRATMFMLVHAALSVVLSRMGAGSDIPVGTGIAGRGDARLEGLSGFFVNTLVLRADLSGDPSFAEVLRRVRETDLAAYAHQDVPFERLVEELNPARSLSRNPLFQVMLALQNVPEAAWDLPGLRVTPLPPIAEPPARFDLSFSLAERRGADGAPGGLGGGILYAADLFDASTVRSLGDRLVRVLEQIAADPQVRLSEIDVLDADERARVLTEWNATGRPVDPALVPELVAQWAARTPESAAVRCGSVELSYAELDARANRLARLLRERGVGVESRVGLELARGVDMVVAILAVWKAGAAYVPLDPEYPADRLAFMVASSEAAPVIDEAWLADAGEALAAGSAGPGEPLDVPSDPQRLAYVIYTSGSTGRPKGVAVAHGGLSNLVAAMGPVLGAGPGEVTLQFASFSFDASVLDVAVTLASGGTLAIASSEERTDAQALAEMIRDSGVTVASVVPSLLSVLDPQAVPGVRNWVLGAERLNADLAARWRAQAGLWNTYGPTEATVMTTAVEIAEGITPEDAPPAIGRPLTNTRVFVLDEFLHPAPVGAVGEVYLAGPGLARGYLGRPDLTAERFVACPFLPGQRMYRTGDLARWTDDGLLHFAGRADEQVKIRGFRIELGEVESVVAAHPDVAQAAVLVREDRPGDPRIVAYAVPTAAAGALDTGALRAFAAERLPAYMVPATLMVLDALPLTPNGKLHKSALPAPDYADLVSAEAAQGELQETLCALFAEVLGLERVGPDDNFFDLGGNSALAMRLAGRIRTELGAELSIRHFFGSSTPIGVERLLGAKLRPPLRAGEQRPDRIPASVRQRQIWHAQRHGDRGATSNLPAALRLDGDLDVPALNAALGDLVERHEMLRTRFRETPEDGLVQEVSDAGDLVSEPVLVRTDAEELPRLLGSRVRRGFDLTREAPWAPYLFALSATEHVLLLVVHPIAADESSVNLLLRDLAAAYGARREGRVSERAPLPLQFADYAVWERELLKGEEKPDSLVTDQLEYWKATWADTPPRTHLPVDRERPPAPTWRTASVPVRVPAETHARLMDATESADATSFTAVHAALALLLTRLAAGSDLVLGTVLPRPDGEESLEGVVGPLAGLLALRLDTFGNPSFLGLVKRAREVYQEAQQNQDVPFERLVELLAPPESAGHHPVFQVVLDVRDDIAEKWEDAELPGLATERLPVAPPASPFDLRIVLTESFGDYGDPDGIVGTLEYAAELFDASTADALARRLVHVLEQVADDPELRVGQVEVLLDEAERRAALPAGNETGDETGDPGHTLTELLAERAALTPEAVAVSDAETSLTFGALDTAADALARRLAARGVGHEDTVAIAVPAGVRLVTALLGVLKSGAACCVTGDGRSPDEALVLPGGTRPAAVVTDAAAPAGLPALPVEDAATGAGPTGPPPAPPLPAHAALLLPAAPAADRGTAAGVVVEHRALAEQAAAFTGRRDDPRARAADPVRTVLDTRMPVTELLLPLLTALAGGTVHLGTPDGTGTGTDTGTDTDTGAAEGTGVRLVTTRALLPTVPRPRAAEVVMVGGDGPEPVNGAGEWRARHPRPALLSGQDAAETAGPWLGHRTAPGEDLPALLDTGTPVGDTRTYLLDYYLHPVPPGTLGEVYVAGRGLARGYADAPGATGGRFVASPFGGPGERMFRTGRWARRDPDGRLRLHADVPGRHLRDGVHRRTVRNSEDLGVLLPLRPEGSRRPLFCVHHGTGLSWSYATLLPYLPADLPVYGVQARGLAGPEPLPKTIDEMAADYIEQIRGVQPHGPYRLLGWSLGGVVAQAIACRLQDAGEEVELLALLDAYPLRDVGEIAGEDESVLGPDDGRATWGEGQAGKDSRAMEVRGPLLENMREVIKNTVGLIRDHRPAVFRGDLLVFVATDRKTETLLATEAVASWRPYVAGDIETHEVLAAHEDMLEPAHRPVIGRVLDQKIRTAPTPARKDQR</sequence>
<dbReference type="Pfam" id="PF13193">
    <property type="entry name" value="AMP-binding_C"/>
    <property type="match status" value="3"/>
</dbReference>
<dbReference type="PROSITE" id="PS00012">
    <property type="entry name" value="PHOSPHOPANTETHEINE"/>
    <property type="match status" value="2"/>
</dbReference>
<dbReference type="GeneID" id="91554505"/>
<dbReference type="Pfam" id="PF00501">
    <property type="entry name" value="AMP-binding"/>
    <property type="match status" value="4"/>
</dbReference>
<dbReference type="Gene3D" id="1.10.1200.10">
    <property type="entry name" value="ACP-like"/>
    <property type="match status" value="2"/>
</dbReference>
<dbReference type="Gene3D" id="3.40.50.1820">
    <property type="entry name" value="alpha/beta hydrolase"/>
    <property type="match status" value="2"/>
</dbReference>
<evidence type="ECO:0000313" key="6">
    <source>
        <dbReference type="EMBL" id="MDP9685025.1"/>
    </source>
</evidence>